<evidence type="ECO:0000313" key="5">
    <source>
        <dbReference type="EMBL" id="JAS29943.1"/>
    </source>
</evidence>
<reference evidence="4" key="1">
    <citation type="submission" date="2015-12" db="EMBL/GenBank/DDBJ databases">
        <title>De novo transcriptome assembly of four potential Pierce s Disease insect vectors from Arizona vineyards.</title>
        <authorList>
            <person name="Tassone E.E."/>
        </authorList>
    </citation>
    <scope>NUCLEOTIDE SEQUENCE</scope>
</reference>
<dbReference type="GO" id="GO:0032040">
    <property type="term" value="C:small-subunit processome"/>
    <property type="evidence" value="ECO:0007669"/>
    <property type="project" value="TreeGrafter"/>
</dbReference>
<dbReference type="Pfam" id="PF12894">
    <property type="entry name" value="ANAPC4_WD40"/>
    <property type="match status" value="1"/>
</dbReference>
<dbReference type="InterPro" id="IPR001680">
    <property type="entry name" value="WD40_rpt"/>
</dbReference>
<dbReference type="InterPro" id="IPR024977">
    <property type="entry name" value="Apc4-like_WD40_dom"/>
</dbReference>
<dbReference type="GO" id="GO:0000462">
    <property type="term" value="P:maturation of SSU-rRNA from tricistronic rRNA transcript (SSU-rRNA, 5.8S rRNA, LSU-rRNA)"/>
    <property type="evidence" value="ECO:0007669"/>
    <property type="project" value="InterPro"/>
</dbReference>
<protein>
    <recommendedName>
        <fullName evidence="3">Anaphase-promoting complex subunit 4-like WD40 domain-containing protein</fullName>
    </recommendedName>
</protein>
<dbReference type="PROSITE" id="PS00678">
    <property type="entry name" value="WD_REPEATS_1"/>
    <property type="match status" value="1"/>
</dbReference>
<dbReference type="GO" id="GO:0030686">
    <property type="term" value="C:90S preribosome"/>
    <property type="evidence" value="ECO:0007669"/>
    <property type="project" value="InterPro"/>
</dbReference>
<dbReference type="AlphaFoldDB" id="A0A1B6CBI0"/>
<accession>A0A1B6CBI0</accession>
<keyword evidence="2" id="KW-0677">Repeat</keyword>
<dbReference type="EMBL" id="GEDC01007355">
    <property type="protein sequence ID" value="JAS29943.1"/>
    <property type="molecule type" value="Transcribed_RNA"/>
</dbReference>
<feature type="domain" description="Anaphase-promoting complex subunit 4-like WD40" evidence="3">
    <location>
        <begin position="110"/>
        <end position="190"/>
    </location>
</feature>
<evidence type="ECO:0000259" key="3">
    <source>
        <dbReference type="Pfam" id="PF12894"/>
    </source>
</evidence>
<dbReference type="InterPro" id="IPR046351">
    <property type="entry name" value="UTP4"/>
</dbReference>
<evidence type="ECO:0000256" key="1">
    <source>
        <dbReference type="ARBA" id="ARBA00022574"/>
    </source>
</evidence>
<dbReference type="GO" id="GO:0003723">
    <property type="term" value="F:RNA binding"/>
    <property type="evidence" value="ECO:0007669"/>
    <property type="project" value="TreeGrafter"/>
</dbReference>
<gene>
    <name evidence="4" type="ORF">g.25907</name>
    <name evidence="5" type="ORF">g.25908</name>
</gene>
<dbReference type="InterPro" id="IPR015943">
    <property type="entry name" value="WD40/YVTN_repeat-like_dom_sf"/>
</dbReference>
<keyword evidence="1" id="KW-0853">WD repeat</keyword>
<dbReference type="SMART" id="SM00320">
    <property type="entry name" value="WD40"/>
    <property type="match status" value="11"/>
</dbReference>
<dbReference type="SUPFAM" id="SSF50978">
    <property type="entry name" value="WD40 repeat-like"/>
    <property type="match status" value="2"/>
</dbReference>
<evidence type="ECO:0000313" key="4">
    <source>
        <dbReference type="EMBL" id="JAS10796.1"/>
    </source>
</evidence>
<dbReference type="InterPro" id="IPR036322">
    <property type="entry name" value="WD40_repeat_dom_sf"/>
</dbReference>
<name>A0A1B6CBI0_9HEMI</name>
<organism evidence="4">
    <name type="scientific">Clastoptera arizonana</name>
    <name type="common">Arizona spittle bug</name>
    <dbReference type="NCBI Taxonomy" id="38151"/>
    <lineage>
        <taxon>Eukaryota</taxon>
        <taxon>Metazoa</taxon>
        <taxon>Ecdysozoa</taxon>
        <taxon>Arthropoda</taxon>
        <taxon>Hexapoda</taxon>
        <taxon>Insecta</taxon>
        <taxon>Pterygota</taxon>
        <taxon>Neoptera</taxon>
        <taxon>Paraneoptera</taxon>
        <taxon>Hemiptera</taxon>
        <taxon>Auchenorrhyncha</taxon>
        <taxon>Cercopoidea</taxon>
        <taxon>Clastopteridae</taxon>
        <taxon>Clastoptera</taxon>
    </lineage>
</organism>
<dbReference type="GO" id="GO:0034455">
    <property type="term" value="C:t-UTP complex"/>
    <property type="evidence" value="ECO:0007669"/>
    <property type="project" value="TreeGrafter"/>
</dbReference>
<sequence>MAPHQVHNIRFYNLEPRAIHCMAYENDLKKLALSRSDNSIEIWNLCYTPHIERTILGEQERTVESIVWCDDRLFSAGLNGMIVEYDLFTLLPKYNIPVTSGPCWCLGINSSKTLIAGGTEDGYINIFQIQDDSLIYEKILDKQEGRILCLAWDSTGEKLVTGSVDAVRIWNVNSGHAIYKMTTGRSMTNKETIVWCVAVTNDFTIISGDSRGKLTFWDGNMGTSIATYQSHEADVLSLCLDDQQTTLYAAGVDPLITTFEKIKLRQNERHKWVKSIQRRIHYHDVRALAYCDGKLFSGGVDGYLCLSSYPPKVLLRYPPIFQKQSVIVAPKVRCVLLCYLNYLEVWRLGETKCNNPTQSQILLPLSKDVVKLIHLESYGKRQIRCASISSDGHWLAYSTDEVFRLYAVNIMKDEPVLERVHLLSKECEVAHCIAFSADSKTLVCLTPSGSLLVINLTIGKELKVLYTLKPFDEKLVTDLIHLLQVSSDGEYIVVADRQSNIIIWKSGEYYSTLPKYKCAPTTMAIDSANGNLLIVYCDHKIVEYDLSKKRYTKFSRQLNENHPKQWLTRSFTVTNITFDPMKKDLIILNDDSTICIINKDKELPNTEAKIPRLDTSHDSSENSNQYPLSRTPQYAFHVIKKYKHLVYFGSLSNNEMLAVEVNPITLSEKLPPSLKQKRFGAM</sequence>
<dbReference type="EMBL" id="GEDC01026502">
    <property type="protein sequence ID" value="JAS10796.1"/>
    <property type="molecule type" value="Transcribed_RNA"/>
</dbReference>
<proteinExistence type="predicted"/>
<dbReference type="InterPro" id="IPR019775">
    <property type="entry name" value="WD40_repeat_CS"/>
</dbReference>
<dbReference type="Gene3D" id="2.130.10.10">
    <property type="entry name" value="YVTN repeat-like/Quinoprotein amine dehydrogenase"/>
    <property type="match status" value="3"/>
</dbReference>
<evidence type="ECO:0000256" key="2">
    <source>
        <dbReference type="ARBA" id="ARBA00022737"/>
    </source>
</evidence>
<dbReference type="PANTHER" id="PTHR44163:SF1">
    <property type="entry name" value="U3 SMALL NUCLEOLAR RNA-ASSOCIATED PROTEIN 4 HOMOLOG"/>
    <property type="match status" value="1"/>
</dbReference>
<dbReference type="PANTHER" id="PTHR44163">
    <property type="entry name" value="U3 SMALL NUCLEOLAR RNA-ASSOCIATED PROTEIN 4 HOMOLOG"/>
    <property type="match status" value="1"/>
</dbReference>